<proteinExistence type="predicted"/>
<evidence type="ECO:0000313" key="2">
    <source>
        <dbReference type="EMBL" id="ARF09635.1"/>
    </source>
</evidence>
<feature type="region of interest" description="Disordered" evidence="1">
    <location>
        <begin position="144"/>
        <end position="166"/>
    </location>
</feature>
<evidence type="ECO:0000256" key="1">
    <source>
        <dbReference type="SAM" id="MobiDB-lite"/>
    </source>
</evidence>
<dbReference type="EMBL" id="KY684086">
    <property type="protein sequence ID" value="ARF09635.1"/>
    <property type="molecule type" value="Genomic_DNA"/>
</dbReference>
<protein>
    <submittedName>
        <fullName evidence="2">Uncharacterized protein</fullName>
    </submittedName>
</protein>
<organism evidence="2">
    <name type="scientific">Indivirus ILV1</name>
    <dbReference type="NCBI Taxonomy" id="1977633"/>
    <lineage>
        <taxon>Viruses</taxon>
        <taxon>Varidnaviria</taxon>
        <taxon>Bamfordvirae</taxon>
        <taxon>Nucleocytoviricota</taxon>
        <taxon>Megaviricetes</taxon>
        <taxon>Imitervirales</taxon>
        <taxon>Mimiviridae</taxon>
        <taxon>Klosneuvirinae</taxon>
        <taxon>Indivirus</taxon>
    </lineage>
</organism>
<gene>
    <name evidence="2" type="ORF">Indivirus_2_14</name>
</gene>
<feature type="compositionally biased region" description="Basic residues" evidence="1">
    <location>
        <begin position="153"/>
        <end position="166"/>
    </location>
</feature>
<sequence length="166" mass="19165">MDLNIKEQKLVSGQDISKQPGSIVYDFGGDENKSKTLPNATLILDKVIEILECMNTDEMKELRSQNQNLFESKMEEKFEDFAYQYYGIFRILLSGQDISPLFMMLGEINKCNTGNQSYDDTEKSVGNFLNKFIPQELMDKLKSGEINLDKPNKPNKKKKKRHIKNI</sequence>
<reference evidence="2" key="1">
    <citation type="journal article" date="2017" name="Science">
        <title>Giant viruses with an expanded complement of translation system components.</title>
        <authorList>
            <person name="Schulz F."/>
            <person name="Yutin N."/>
            <person name="Ivanova N.N."/>
            <person name="Ortega D.R."/>
            <person name="Lee T.K."/>
            <person name="Vierheilig J."/>
            <person name="Daims H."/>
            <person name="Horn M."/>
            <person name="Wagner M."/>
            <person name="Jensen G.J."/>
            <person name="Kyrpides N.C."/>
            <person name="Koonin E.V."/>
            <person name="Woyke T."/>
        </authorList>
    </citation>
    <scope>NUCLEOTIDE SEQUENCE</scope>
    <source>
        <strain evidence="2">ILV1</strain>
    </source>
</reference>
<accession>A0A1V0SD42</accession>
<name>A0A1V0SD42_9VIRU</name>